<proteinExistence type="predicted"/>
<dbReference type="EMBL" id="CP062006">
    <property type="protein sequence ID" value="QTC87060.1"/>
    <property type="molecule type" value="Genomic_DNA"/>
</dbReference>
<accession>A0ABX7SL53</accession>
<gene>
    <name evidence="1" type="ORF">IFE19_13135</name>
</gene>
<name>A0ABX7SL53_9CAUL</name>
<evidence type="ECO:0000313" key="1">
    <source>
        <dbReference type="EMBL" id="QTC87060.1"/>
    </source>
</evidence>
<sequence length="127" mass="14030">MADITRTCSPPPMPKSELAREVILEHVIGVLRRVTMSAAEAVTEATELYYDLGLSGEDLADAIDGIRAPYGTDFTGMDLRRYAPGEGYDPGFNIVRDFRDWQGKRTYRSLTVASLIEAIQAGSWSAR</sequence>
<evidence type="ECO:0000313" key="2">
    <source>
        <dbReference type="Proteomes" id="UP000663942"/>
    </source>
</evidence>
<keyword evidence="2" id="KW-1185">Reference proteome</keyword>
<protein>
    <submittedName>
        <fullName evidence="1">DUF1493 family protein</fullName>
    </submittedName>
</protein>
<dbReference type="Proteomes" id="UP000663942">
    <property type="component" value="Chromosome"/>
</dbReference>
<dbReference type="InterPro" id="IPR010862">
    <property type="entry name" value="DUF1493"/>
</dbReference>
<dbReference type="Pfam" id="PF07377">
    <property type="entry name" value="DUF1493"/>
    <property type="match status" value="1"/>
</dbReference>
<organism evidence="1 2">
    <name type="scientific">Brevundimonas pondensis</name>
    <dbReference type="NCBI Taxonomy" id="2774189"/>
    <lineage>
        <taxon>Bacteria</taxon>
        <taxon>Pseudomonadati</taxon>
        <taxon>Pseudomonadota</taxon>
        <taxon>Alphaproteobacteria</taxon>
        <taxon>Caulobacterales</taxon>
        <taxon>Caulobacteraceae</taxon>
        <taxon>Brevundimonas</taxon>
    </lineage>
</organism>
<reference evidence="1 2" key="1">
    <citation type="submission" date="2020-09" db="EMBL/GenBank/DDBJ databases">
        <title>Brevundimonas sp. LVF1 isolated from an oligotrophic pond in Goettingen, Germany.</title>
        <authorList>
            <person name="Friedrich I."/>
            <person name="Klassen A."/>
            <person name="Neubauer H."/>
            <person name="Schneider D."/>
            <person name="Hertel R."/>
            <person name="Daniel R."/>
        </authorList>
    </citation>
    <scope>NUCLEOTIDE SEQUENCE [LARGE SCALE GENOMIC DNA]</scope>
    <source>
        <strain evidence="1 2">LVF1</strain>
    </source>
</reference>